<name>A0ACA9N734_9GLOM</name>
<organism evidence="1 2">
    <name type="scientific">Acaulospora colombiana</name>
    <dbReference type="NCBI Taxonomy" id="27376"/>
    <lineage>
        <taxon>Eukaryota</taxon>
        <taxon>Fungi</taxon>
        <taxon>Fungi incertae sedis</taxon>
        <taxon>Mucoromycota</taxon>
        <taxon>Glomeromycotina</taxon>
        <taxon>Glomeromycetes</taxon>
        <taxon>Diversisporales</taxon>
        <taxon>Acaulosporaceae</taxon>
        <taxon>Acaulospora</taxon>
    </lineage>
</organism>
<evidence type="ECO:0000313" key="1">
    <source>
        <dbReference type="EMBL" id="CAG8637036.1"/>
    </source>
</evidence>
<proteinExistence type="predicted"/>
<comment type="caution">
    <text evidence="1">The sequence shown here is derived from an EMBL/GenBank/DDBJ whole genome shotgun (WGS) entry which is preliminary data.</text>
</comment>
<keyword evidence="2" id="KW-1185">Reference proteome</keyword>
<reference evidence="1" key="1">
    <citation type="submission" date="2021-06" db="EMBL/GenBank/DDBJ databases">
        <authorList>
            <person name="Kallberg Y."/>
            <person name="Tangrot J."/>
            <person name="Rosling A."/>
        </authorList>
    </citation>
    <scope>NUCLEOTIDE SEQUENCE</scope>
    <source>
        <strain evidence="1">CL356</strain>
    </source>
</reference>
<dbReference type="Proteomes" id="UP000789525">
    <property type="component" value="Unassembled WGS sequence"/>
</dbReference>
<dbReference type="EMBL" id="CAJVPT010018793">
    <property type="protein sequence ID" value="CAG8637036.1"/>
    <property type="molecule type" value="Genomic_DNA"/>
</dbReference>
<feature type="non-terminal residue" evidence="1">
    <location>
        <position position="1"/>
    </location>
</feature>
<sequence length="267" mass="31320">EELVKNDIIIPKKNSNLVFQYASYIKHLNYKNLSDAIRDWLRETWAYHKYIDHEQAALCVMHTLLELFLKMSAVIRNLEDWSIHENVEAMQMLLVHPSLQNLFLNIQFLSIDLKPERDHWISNVLPKTCRKLKSLSVRRISARDSSIQSLCPLLVAQHELENLTFYGGKCYYEILGKDLIHQADRLKLITLDRADMKESAPWTAFAKCKNLEVLNIRQCFNLTRSMVFPIFSANFSRLKEISILRNLPKAVHKDLVGWSREYQMMKG</sequence>
<protein>
    <submittedName>
        <fullName evidence="1">6723_t:CDS:1</fullName>
    </submittedName>
</protein>
<gene>
    <name evidence="1" type="ORF">ACOLOM_LOCUS7826</name>
</gene>
<accession>A0ACA9N734</accession>
<evidence type="ECO:0000313" key="2">
    <source>
        <dbReference type="Proteomes" id="UP000789525"/>
    </source>
</evidence>